<accession>A0A7W9AW01</accession>
<proteinExistence type="predicted"/>
<reference evidence="1 2" key="1">
    <citation type="submission" date="2020-08" db="EMBL/GenBank/DDBJ databases">
        <title>Genomic Encyclopedia of Type Strains, Phase IV (KMG-IV): sequencing the most valuable type-strain genomes for metagenomic binning, comparative biology and taxonomic classification.</title>
        <authorList>
            <person name="Goeker M."/>
        </authorList>
    </citation>
    <scope>NUCLEOTIDE SEQUENCE [LARGE SCALE GENOMIC DNA]</scope>
    <source>
        <strain evidence="1 2">DSM 26944</strain>
    </source>
</reference>
<organism evidence="1 2">
    <name type="scientific">Brucella daejeonensis</name>
    <dbReference type="NCBI Taxonomy" id="659015"/>
    <lineage>
        <taxon>Bacteria</taxon>
        <taxon>Pseudomonadati</taxon>
        <taxon>Pseudomonadota</taxon>
        <taxon>Alphaproteobacteria</taxon>
        <taxon>Hyphomicrobiales</taxon>
        <taxon>Brucellaceae</taxon>
        <taxon>Brucella/Ochrobactrum group</taxon>
        <taxon>Brucella</taxon>
    </lineage>
</organism>
<dbReference type="AlphaFoldDB" id="A0A7W9AW01"/>
<comment type="caution">
    <text evidence="1">The sequence shown here is derived from an EMBL/GenBank/DDBJ whole genome shotgun (WGS) entry which is preliminary data.</text>
</comment>
<protein>
    <submittedName>
        <fullName evidence="1">Uncharacterized protein</fullName>
    </submittedName>
</protein>
<evidence type="ECO:0000313" key="1">
    <source>
        <dbReference type="EMBL" id="MBB5701452.1"/>
    </source>
</evidence>
<name>A0A7W9AW01_9HYPH</name>
<dbReference type="RefSeq" id="WP_183649706.1">
    <property type="nucleotide sequence ID" value="NZ_JACIJG010000004.1"/>
</dbReference>
<evidence type="ECO:0000313" key="2">
    <source>
        <dbReference type="Proteomes" id="UP000555546"/>
    </source>
</evidence>
<dbReference type="EMBL" id="JACIJG010000004">
    <property type="protein sequence ID" value="MBB5701452.1"/>
    <property type="molecule type" value="Genomic_DNA"/>
</dbReference>
<sequence length="130" mass="14694">MPSITETEGWRAARSIIMDIALTERTEFREDIRLVTKLVDGPRMLAVYVDDAFEKTNILISLSSLLEEFAGRDYALDYGAALRDINDDRFRRGKTVFPISFADEKGNPDNVIYISDWLARRAAMADEAAA</sequence>
<dbReference type="Proteomes" id="UP000555546">
    <property type="component" value="Unassembled WGS sequence"/>
</dbReference>
<gene>
    <name evidence="1" type="ORF">FHS76_001303</name>
</gene>
<keyword evidence="2" id="KW-1185">Reference proteome</keyword>